<evidence type="ECO:0000313" key="2">
    <source>
        <dbReference type="EnsemblPlants" id="PGSC0003DMT400008442"/>
    </source>
</evidence>
<reference evidence="3" key="1">
    <citation type="journal article" date="2011" name="Nature">
        <title>Genome sequence and analysis of the tuber crop potato.</title>
        <authorList>
            <consortium name="The Potato Genome Sequencing Consortium"/>
        </authorList>
    </citation>
    <scope>NUCLEOTIDE SEQUENCE [LARGE SCALE GENOMIC DNA]</scope>
    <source>
        <strain evidence="3">cv. DM1-3 516 R44</strain>
    </source>
</reference>
<dbReference type="PaxDb" id="4113-PGSC0003DMT400008442"/>
<evidence type="ECO:0000313" key="3">
    <source>
        <dbReference type="Proteomes" id="UP000011115"/>
    </source>
</evidence>
<reference evidence="2" key="2">
    <citation type="submission" date="2015-06" db="UniProtKB">
        <authorList>
            <consortium name="EnsemblPlants"/>
        </authorList>
    </citation>
    <scope>IDENTIFICATION</scope>
    <source>
        <strain evidence="2">DM1-3 516 R44</strain>
    </source>
</reference>
<name>M0ZUK6_SOLTU</name>
<dbReference type="Proteomes" id="UP000011115">
    <property type="component" value="Unassembled WGS sequence"/>
</dbReference>
<dbReference type="InParanoid" id="M0ZUK6"/>
<evidence type="ECO:0000256" key="1">
    <source>
        <dbReference type="SAM" id="MobiDB-lite"/>
    </source>
</evidence>
<accession>M0ZUK6</accession>
<proteinExistence type="predicted"/>
<feature type="compositionally biased region" description="Polar residues" evidence="1">
    <location>
        <begin position="19"/>
        <end position="28"/>
    </location>
</feature>
<dbReference type="HOGENOM" id="CLU_2350747_0_0_1"/>
<dbReference type="AlphaFoldDB" id="M0ZUK6"/>
<dbReference type="Gramene" id="PGSC0003DMT400008442">
    <property type="protein sequence ID" value="PGSC0003DMT400008442"/>
    <property type="gene ID" value="PGSC0003DMG400003264"/>
</dbReference>
<feature type="region of interest" description="Disordered" evidence="1">
    <location>
        <begin position="1"/>
        <end position="29"/>
    </location>
</feature>
<sequence length="97" mass="10835">MRDCPMIMAKGREGKHATPSGSGSNAPKQNRFYALQTRGEQESSPDVVIGMLKVFQLGVYDLLDPGATLSFVTPYVEMRFDVLPNVLVELFFRLYSC</sequence>
<dbReference type="EnsemblPlants" id="PGSC0003DMT400008442">
    <property type="protein sequence ID" value="PGSC0003DMT400008442"/>
    <property type="gene ID" value="PGSC0003DMG400003264"/>
</dbReference>
<organism evidence="2 3">
    <name type="scientific">Solanum tuberosum</name>
    <name type="common">Potato</name>
    <dbReference type="NCBI Taxonomy" id="4113"/>
    <lineage>
        <taxon>Eukaryota</taxon>
        <taxon>Viridiplantae</taxon>
        <taxon>Streptophyta</taxon>
        <taxon>Embryophyta</taxon>
        <taxon>Tracheophyta</taxon>
        <taxon>Spermatophyta</taxon>
        <taxon>Magnoliopsida</taxon>
        <taxon>eudicotyledons</taxon>
        <taxon>Gunneridae</taxon>
        <taxon>Pentapetalae</taxon>
        <taxon>asterids</taxon>
        <taxon>lamiids</taxon>
        <taxon>Solanales</taxon>
        <taxon>Solanaceae</taxon>
        <taxon>Solanoideae</taxon>
        <taxon>Solaneae</taxon>
        <taxon>Solanum</taxon>
    </lineage>
</organism>
<keyword evidence="3" id="KW-1185">Reference proteome</keyword>
<protein>
    <submittedName>
        <fullName evidence="2">Gag-pol polyprotein</fullName>
    </submittedName>
</protein>